<dbReference type="Pfam" id="PF05620">
    <property type="entry name" value="TMEM208_SND2"/>
    <property type="match status" value="1"/>
</dbReference>
<comment type="caution">
    <text evidence="9">The sequence shown here is derived from an EMBL/GenBank/DDBJ whole genome shotgun (WGS) entry which is preliminary data.</text>
</comment>
<dbReference type="AlphaFoldDB" id="A0A1Y2A6P7"/>
<dbReference type="InterPro" id="IPR008506">
    <property type="entry name" value="SND2/TMEM208"/>
</dbReference>
<evidence type="ECO:0008006" key="11">
    <source>
        <dbReference type="Google" id="ProtNLM"/>
    </source>
</evidence>
<keyword evidence="6 8" id="KW-0472">Membrane</keyword>
<dbReference type="PANTHER" id="PTHR13505">
    <property type="entry name" value="TRANSMEMBRANE PROTEIN 208"/>
    <property type="match status" value="1"/>
</dbReference>
<dbReference type="GO" id="GO:0005789">
    <property type="term" value="C:endoplasmic reticulum membrane"/>
    <property type="evidence" value="ECO:0007669"/>
    <property type="project" value="UniProtKB-SubCell"/>
</dbReference>
<feature type="region of interest" description="Disordered" evidence="7">
    <location>
        <begin position="151"/>
        <end position="173"/>
    </location>
</feature>
<proteinExistence type="inferred from homology"/>
<evidence type="ECO:0000256" key="2">
    <source>
        <dbReference type="ARBA" id="ARBA00009950"/>
    </source>
</evidence>
<evidence type="ECO:0000313" key="9">
    <source>
        <dbReference type="EMBL" id="ORY18212.1"/>
    </source>
</evidence>
<organism evidence="9 10">
    <name type="scientific">Clohesyomyces aquaticus</name>
    <dbReference type="NCBI Taxonomy" id="1231657"/>
    <lineage>
        <taxon>Eukaryota</taxon>
        <taxon>Fungi</taxon>
        <taxon>Dikarya</taxon>
        <taxon>Ascomycota</taxon>
        <taxon>Pezizomycotina</taxon>
        <taxon>Dothideomycetes</taxon>
        <taxon>Pleosporomycetidae</taxon>
        <taxon>Pleosporales</taxon>
        <taxon>Lindgomycetaceae</taxon>
        <taxon>Clohesyomyces</taxon>
    </lineage>
</organism>
<evidence type="ECO:0000256" key="1">
    <source>
        <dbReference type="ARBA" id="ARBA00004477"/>
    </source>
</evidence>
<feature type="transmembrane region" description="Helical" evidence="8">
    <location>
        <begin position="20"/>
        <end position="39"/>
    </location>
</feature>
<dbReference type="EMBL" id="MCFA01000008">
    <property type="protein sequence ID" value="ORY18212.1"/>
    <property type="molecule type" value="Genomic_DNA"/>
</dbReference>
<evidence type="ECO:0000313" key="10">
    <source>
        <dbReference type="Proteomes" id="UP000193144"/>
    </source>
</evidence>
<feature type="transmembrane region" description="Helical" evidence="8">
    <location>
        <begin position="48"/>
        <end position="66"/>
    </location>
</feature>
<dbReference type="PANTHER" id="PTHR13505:SF7">
    <property type="entry name" value="TRANSMEMBRANE PROTEIN 208"/>
    <property type="match status" value="1"/>
</dbReference>
<keyword evidence="5 8" id="KW-1133">Transmembrane helix</keyword>
<keyword evidence="10" id="KW-1185">Reference proteome</keyword>
<protein>
    <recommendedName>
        <fullName evidence="11">DUF788 domain protein</fullName>
    </recommendedName>
</protein>
<evidence type="ECO:0000256" key="7">
    <source>
        <dbReference type="SAM" id="MobiDB-lite"/>
    </source>
</evidence>
<gene>
    <name evidence="9" type="ORF">BCR34DRAFT_596441</name>
</gene>
<evidence type="ECO:0000256" key="5">
    <source>
        <dbReference type="ARBA" id="ARBA00022989"/>
    </source>
</evidence>
<reference evidence="9 10" key="1">
    <citation type="submission" date="2016-07" db="EMBL/GenBank/DDBJ databases">
        <title>Pervasive Adenine N6-methylation of Active Genes in Fungi.</title>
        <authorList>
            <consortium name="DOE Joint Genome Institute"/>
            <person name="Mondo S.J."/>
            <person name="Dannebaum R.O."/>
            <person name="Kuo R.C."/>
            <person name="Labutti K."/>
            <person name="Haridas S."/>
            <person name="Kuo A."/>
            <person name="Salamov A."/>
            <person name="Ahrendt S.R."/>
            <person name="Lipzen A."/>
            <person name="Sullivan W."/>
            <person name="Andreopoulos W.B."/>
            <person name="Clum A."/>
            <person name="Lindquist E."/>
            <person name="Daum C."/>
            <person name="Ramamoorthy G.K."/>
            <person name="Gryganskyi A."/>
            <person name="Culley D."/>
            <person name="Magnuson J.K."/>
            <person name="James T.Y."/>
            <person name="O'Malley M.A."/>
            <person name="Stajich J.E."/>
            <person name="Spatafora J.W."/>
            <person name="Visel A."/>
            <person name="Grigoriev I.V."/>
        </authorList>
    </citation>
    <scope>NUCLEOTIDE SEQUENCE [LARGE SCALE GENOMIC DNA]</scope>
    <source>
        <strain evidence="9 10">CBS 115471</strain>
    </source>
</reference>
<keyword evidence="4" id="KW-0256">Endoplasmic reticulum</keyword>
<keyword evidence="3 8" id="KW-0812">Transmembrane</keyword>
<comment type="similarity">
    <text evidence="2">Belongs to the TMEM208 family.</text>
</comment>
<dbReference type="GO" id="GO:0006624">
    <property type="term" value="P:vacuolar protein processing"/>
    <property type="evidence" value="ECO:0007669"/>
    <property type="project" value="TreeGrafter"/>
</dbReference>
<sequence length="173" mass="19690">MAQKATKTLATRNIARLNTTLYLAGFFHLFFLLLRALLFRSSFSRRSLILYIVCSAPQLLIQYLIFERTGRPTYTPDGSVKRSGEDLDAKGLTEYLWDITYWTFGCLGVAAVVGDWAWWFMIVVPCYSAWLAYTTFIGARQGYTDAAGVPQPAAASKRQQKMEKRGGQKMQYR</sequence>
<feature type="transmembrane region" description="Helical" evidence="8">
    <location>
        <begin position="116"/>
        <end position="133"/>
    </location>
</feature>
<comment type="subcellular location">
    <subcellularLocation>
        <location evidence="1">Endoplasmic reticulum membrane</location>
        <topology evidence="1">Multi-pass membrane protein</topology>
    </subcellularLocation>
</comment>
<evidence type="ECO:0000256" key="4">
    <source>
        <dbReference type="ARBA" id="ARBA00022824"/>
    </source>
</evidence>
<dbReference type="GO" id="GO:0005773">
    <property type="term" value="C:vacuole"/>
    <property type="evidence" value="ECO:0007669"/>
    <property type="project" value="GOC"/>
</dbReference>
<accession>A0A1Y2A6P7</accession>
<dbReference type="OrthoDB" id="10012212at2759"/>
<dbReference type="Proteomes" id="UP000193144">
    <property type="component" value="Unassembled WGS sequence"/>
</dbReference>
<evidence type="ECO:0000256" key="3">
    <source>
        <dbReference type="ARBA" id="ARBA00022692"/>
    </source>
</evidence>
<name>A0A1Y2A6P7_9PLEO</name>
<evidence type="ECO:0000256" key="6">
    <source>
        <dbReference type="ARBA" id="ARBA00023136"/>
    </source>
</evidence>
<dbReference type="STRING" id="1231657.A0A1Y2A6P7"/>
<evidence type="ECO:0000256" key="8">
    <source>
        <dbReference type="SAM" id="Phobius"/>
    </source>
</evidence>